<accession>A0A7J6D752</accession>
<dbReference type="Proteomes" id="UP000579812">
    <property type="component" value="Unassembled WGS sequence"/>
</dbReference>
<evidence type="ECO:0000256" key="1">
    <source>
        <dbReference type="SAM" id="MobiDB-lite"/>
    </source>
</evidence>
<gene>
    <name evidence="2" type="ORF">G5714_005195</name>
</gene>
<feature type="compositionally biased region" description="Low complexity" evidence="1">
    <location>
        <begin position="59"/>
        <end position="68"/>
    </location>
</feature>
<feature type="compositionally biased region" description="Pro residues" evidence="1">
    <location>
        <begin position="69"/>
        <end position="84"/>
    </location>
</feature>
<comment type="caution">
    <text evidence="2">The sequence shown here is derived from an EMBL/GenBank/DDBJ whole genome shotgun (WGS) entry which is preliminary data.</text>
</comment>
<feature type="compositionally biased region" description="Basic and acidic residues" evidence="1">
    <location>
        <begin position="444"/>
        <end position="461"/>
    </location>
</feature>
<feature type="compositionally biased region" description="Basic and acidic residues" evidence="1">
    <location>
        <begin position="36"/>
        <end position="58"/>
    </location>
</feature>
<sequence>MREKQMMKMAVVVVHGFKHVQVNLRKDHYSSVGTRPDPKNVLSEKKTPERVAAVERGRSGAPARSSRPPCRPPRVRFPPRPPLAPSTVSLPPLRGRGEGGASSAARGPEVLPSAAAGGSEPPPLPARRGPPTRPWAGVVLVGGLPPSLVPSGAGGGGDTPAGSARTGVSTPNSRADGRTPSLRGSARPPPSLSSPPGGGEGGGDTSARFCEDRGSRPPTLAPTGGRRRCEGQRPWGFPDGVRCAPGGDRLDSGQPPVPLGIAERPPRPPPSTTSEVNGWGPHGLPEDSTRRVRSARSVRCDPFGGDRRPAVGSAAVGALLPRRCAATARFGQEGSGEGGSQPPVASFTEPPRPTLPPPRVVGSVLAPSLLPTGGTGPSLPVCASTGRTVLSPSPTAPAPSGRDQALVKGARGPRRGRPPTRPALKHGPRSLTHARVKGCPRAPRRNEGEGRRRRSRWDPRPRGRTTARLARTAGQVELERSDGTRKMVNYAWQGEARGNSGGGPQRS</sequence>
<protein>
    <submittedName>
        <fullName evidence="2">Uncharacterized protein</fullName>
    </submittedName>
</protein>
<dbReference type="AlphaFoldDB" id="A0A7J6D752"/>
<feature type="compositionally biased region" description="Low complexity" evidence="1">
    <location>
        <begin position="101"/>
        <end position="119"/>
    </location>
</feature>
<feature type="region of interest" description="Disordered" evidence="1">
    <location>
        <begin position="329"/>
        <end position="507"/>
    </location>
</feature>
<proteinExistence type="predicted"/>
<evidence type="ECO:0000313" key="3">
    <source>
        <dbReference type="Proteomes" id="UP000579812"/>
    </source>
</evidence>
<evidence type="ECO:0000313" key="2">
    <source>
        <dbReference type="EMBL" id="KAF4114972.1"/>
    </source>
</evidence>
<feature type="compositionally biased region" description="Basic residues" evidence="1">
    <location>
        <begin position="411"/>
        <end position="438"/>
    </location>
</feature>
<keyword evidence="3" id="KW-1185">Reference proteome</keyword>
<name>A0A7J6D752_9TELE</name>
<feature type="compositionally biased region" description="Low complexity" evidence="1">
    <location>
        <begin position="464"/>
        <end position="474"/>
    </location>
</feature>
<organism evidence="2 3">
    <name type="scientific">Onychostoma macrolepis</name>
    <dbReference type="NCBI Taxonomy" id="369639"/>
    <lineage>
        <taxon>Eukaryota</taxon>
        <taxon>Metazoa</taxon>
        <taxon>Chordata</taxon>
        <taxon>Craniata</taxon>
        <taxon>Vertebrata</taxon>
        <taxon>Euteleostomi</taxon>
        <taxon>Actinopterygii</taxon>
        <taxon>Neopterygii</taxon>
        <taxon>Teleostei</taxon>
        <taxon>Ostariophysi</taxon>
        <taxon>Cypriniformes</taxon>
        <taxon>Cyprinidae</taxon>
        <taxon>Acrossocheilinae</taxon>
        <taxon>Onychostoma</taxon>
    </lineage>
</organism>
<dbReference type="EMBL" id="JAAMOB010000004">
    <property type="protein sequence ID" value="KAF4114972.1"/>
    <property type="molecule type" value="Genomic_DNA"/>
</dbReference>
<reference evidence="2 3" key="1">
    <citation type="submission" date="2020-04" db="EMBL/GenBank/DDBJ databases">
        <title>Chromosome-level genome assembly of a cyprinid fish Onychostoma macrolepis by integration of Nanopore Sequencing, Bionano and Hi-C technology.</title>
        <authorList>
            <person name="Wang D."/>
        </authorList>
    </citation>
    <scope>NUCLEOTIDE SEQUENCE [LARGE SCALE GENOMIC DNA]</scope>
    <source>
        <strain evidence="2">SWU-2019</strain>
        <tissue evidence="2">Muscle</tissue>
    </source>
</reference>
<feature type="compositionally biased region" description="Low complexity" evidence="1">
    <location>
        <begin position="126"/>
        <end position="151"/>
    </location>
</feature>
<feature type="compositionally biased region" description="Pro residues" evidence="1">
    <location>
        <begin position="350"/>
        <end position="359"/>
    </location>
</feature>
<feature type="region of interest" description="Disordered" evidence="1">
    <location>
        <begin position="28"/>
        <end position="293"/>
    </location>
</feature>